<gene>
    <name evidence="1" type="ORF">BD311DRAFT_661026</name>
</gene>
<dbReference type="Proteomes" id="UP000292957">
    <property type="component" value="Unassembled WGS sequence"/>
</dbReference>
<sequence length="154" mass="17252">MPNQQIEHGTPTRLSTISSLLASRKLRVAGRRVLLHDDSTSSIIMIHDGEDALFVDISLCLSTSKASLWLREGRSTVVVLGYLELTNKPLSIPEVHVHAPPVDVNPRLVLRAIVVEEARDLDLDLWNRAIQAQDHASTLKRNRDRETQTTEYAV</sequence>
<evidence type="ECO:0000313" key="1">
    <source>
        <dbReference type="EMBL" id="TBU29574.1"/>
    </source>
</evidence>
<reference evidence="1" key="1">
    <citation type="submission" date="2019-01" db="EMBL/GenBank/DDBJ databases">
        <title>Draft genome sequences of three monokaryotic isolates of the white-rot basidiomycete fungus Dichomitus squalens.</title>
        <authorList>
            <consortium name="DOE Joint Genome Institute"/>
            <person name="Lopez S.C."/>
            <person name="Andreopoulos B."/>
            <person name="Pangilinan J."/>
            <person name="Lipzen A."/>
            <person name="Riley R."/>
            <person name="Ahrendt S."/>
            <person name="Ng V."/>
            <person name="Barry K."/>
            <person name="Daum C."/>
            <person name="Grigoriev I.V."/>
            <person name="Hilden K.S."/>
            <person name="Makela M.R."/>
            <person name="de Vries R.P."/>
        </authorList>
    </citation>
    <scope>NUCLEOTIDE SEQUENCE [LARGE SCALE GENOMIC DNA]</scope>
    <source>
        <strain evidence="1">OM18370.1</strain>
    </source>
</reference>
<dbReference type="AlphaFoldDB" id="A0A4Q9MPA9"/>
<dbReference type="OrthoDB" id="3258172at2759"/>
<name>A0A4Q9MPA9_9APHY</name>
<dbReference type="InterPro" id="IPR012340">
    <property type="entry name" value="NA-bd_OB-fold"/>
</dbReference>
<dbReference type="EMBL" id="ML143412">
    <property type="protein sequence ID" value="TBU29574.1"/>
    <property type="molecule type" value="Genomic_DNA"/>
</dbReference>
<dbReference type="Gene3D" id="2.40.50.140">
    <property type="entry name" value="Nucleic acid-binding proteins"/>
    <property type="match status" value="1"/>
</dbReference>
<organism evidence="1">
    <name type="scientific">Dichomitus squalens</name>
    <dbReference type="NCBI Taxonomy" id="114155"/>
    <lineage>
        <taxon>Eukaryota</taxon>
        <taxon>Fungi</taxon>
        <taxon>Dikarya</taxon>
        <taxon>Basidiomycota</taxon>
        <taxon>Agaricomycotina</taxon>
        <taxon>Agaricomycetes</taxon>
        <taxon>Polyporales</taxon>
        <taxon>Polyporaceae</taxon>
        <taxon>Dichomitus</taxon>
    </lineage>
</organism>
<proteinExistence type="predicted"/>
<accession>A0A4Q9MPA9</accession>
<protein>
    <submittedName>
        <fullName evidence="1">Uncharacterized protein</fullName>
    </submittedName>
</protein>